<accession>A0A9P6ETY6</accession>
<organism evidence="2 3">
    <name type="scientific">Crepidotus variabilis</name>
    <dbReference type="NCBI Taxonomy" id="179855"/>
    <lineage>
        <taxon>Eukaryota</taxon>
        <taxon>Fungi</taxon>
        <taxon>Dikarya</taxon>
        <taxon>Basidiomycota</taxon>
        <taxon>Agaricomycotina</taxon>
        <taxon>Agaricomycetes</taxon>
        <taxon>Agaricomycetidae</taxon>
        <taxon>Agaricales</taxon>
        <taxon>Agaricineae</taxon>
        <taxon>Crepidotaceae</taxon>
        <taxon>Crepidotus</taxon>
    </lineage>
</organism>
<evidence type="ECO:0000256" key="1">
    <source>
        <dbReference type="SAM" id="Coils"/>
    </source>
</evidence>
<dbReference type="OrthoDB" id="3063971at2759"/>
<feature type="coiled-coil region" evidence="1">
    <location>
        <begin position="40"/>
        <end position="67"/>
    </location>
</feature>
<evidence type="ECO:0000313" key="2">
    <source>
        <dbReference type="EMBL" id="KAF9534822.1"/>
    </source>
</evidence>
<dbReference type="PANTHER" id="PTHR38926:SF5">
    <property type="entry name" value="F-BOX AND LEUCINE-RICH REPEAT PROTEIN 6"/>
    <property type="match status" value="1"/>
</dbReference>
<proteinExistence type="predicted"/>
<dbReference type="InterPro" id="IPR006553">
    <property type="entry name" value="Leu-rich_rpt_Cys-con_subtyp"/>
</dbReference>
<dbReference type="AlphaFoldDB" id="A0A9P6ETY6"/>
<evidence type="ECO:0000313" key="3">
    <source>
        <dbReference type="Proteomes" id="UP000807306"/>
    </source>
</evidence>
<keyword evidence="1" id="KW-0175">Coiled coil</keyword>
<dbReference type="SUPFAM" id="SSF81383">
    <property type="entry name" value="F-box domain"/>
    <property type="match status" value="1"/>
</dbReference>
<keyword evidence="3" id="KW-1185">Reference proteome</keyword>
<reference evidence="2" key="1">
    <citation type="submission" date="2020-11" db="EMBL/GenBank/DDBJ databases">
        <authorList>
            <consortium name="DOE Joint Genome Institute"/>
            <person name="Ahrendt S."/>
            <person name="Riley R."/>
            <person name="Andreopoulos W."/>
            <person name="Labutti K."/>
            <person name="Pangilinan J."/>
            <person name="Ruiz-Duenas F.J."/>
            <person name="Barrasa J.M."/>
            <person name="Sanchez-Garcia M."/>
            <person name="Camarero S."/>
            <person name="Miyauchi S."/>
            <person name="Serrano A."/>
            <person name="Linde D."/>
            <person name="Babiker R."/>
            <person name="Drula E."/>
            <person name="Ayuso-Fernandez I."/>
            <person name="Pacheco R."/>
            <person name="Padilla G."/>
            <person name="Ferreira P."/>
            <person name="Barriuso J."/>
            <person name="Kellner H."/>
            <person name="Castanera R."/>
            <person name="Alfaro M."/>
            <person name="Ramirez L."/>
            <person name="Pisabarro A.G."/>
            <person name="Kuo A."/>
            <person name="Tritt A."/>
            <person name="Lipzen A."/>
            <person name="He G."/>
            <person name="Yan M."/>
            <person name="Ng V."/>
            <person name="Cullen D."/>
            <person name="Martin F."/>
            <person name="Rosso M.-N."/>
            <person name="Henrissat B."/>
            <person name="Hibbett D."/>
            <person name="Martinez A.T."/>
            <person name="Grigoriev I.V."/>
        </authorList>
    </citation>
    <scope>NUCLEOTIDE SEQUENCE</scope>
    <source>
        <strain evidence="2">CBS 506.95</strain>
    </source>
</reference>
<dbReference type="Gene3D" id="3.80.10.10">
    <property type="entry name" value="Ribonuclease Inhibitor"/>
    <property type="match status" value="1"/>
</dbReference>
<dbReference type="Proteomes" id="UP000807306">
    <property type="component" value="Unassembled WGS sequence"/>
</dbReference>
<dbReference type="PANTHER" id="PTHR38926">
    <property type="entry name" value="F-BOX DOMAIN CONTAINING PROTEIN, EXPRESSED"/>
    <property type="match status" value="1"/>
</dbReference>
<dbReference type="EMBL" id="MU157825">
    <property type="protein sequence ID" value="KAF9534822.1"/>
    <property type="molecule type" value="Genomic_DNA"/>
</dbReference>
<dbReference type="InterPro" id="IPR036047">
    <property type="entry name" value="F-box-like_dom_sf"/>
</dbReference>
<dbReference type="SUPFAM" id="SSF52047">
    <property type="entry name" value="RNI-like"/>
    <property type="match status" value="1"/>
</dbReference>
<sequence length="536" mass="61458">MASDELSKVALQQGNQLPYLFSDVDVAAVHRSIAQHEHVMASLDLEMEKHMQIIRQLQHKKEQHLAQIRHCKGMITLAKQLPLEILAFIFEECVRDGWTKTPILVSSVCSSWRKAAFTPTVWAHVYVSLDSQDPRRRTQLWLERSQAAPLVIHLEIGTDTSRLISIMEMLIEDAGRWKEFTIKSTLLHPVDQILQTWSAPMLQLCSVNIAIDQELQPSDPQANENAGQLFAFRHAVLNAPNLRKIRFERNLLPTPDTLPPCITHLTLTLPSLRVHTQQSTLSLLRVLEGLTYLETLLIEVPIPSMDQQVFDLESVQEVEIILPNLTSLTMMGARRIFGLLPHMKLPALNEINLRSSLEAVHTEETNGWLIRFFETTSHSLVSLEIRDLPLEETTYSQITSHLPSLRCLRLHDCDISDEALLQMSGSEGRCPSLEYLDLRWCGRLSGQALVEVVRDRMSRYGDIKSILEVTVINCSFVKEEDILNMAEFTTCRLVHRGSQDFCYSWGCCENMRYRKRFRQRLPFHKDRQARLCLILG</sequence>
<dbReference type="SMART" id="SM00367">
    <property type="entry name" value="LRR_CC"/>
    <property type="match status" value="2"/>
</dbReference>
<evidence type="ECO:0008006" key="4">
    <source>
        <dbReference type="Google" id="ProtNLM"/>
    </source>
</evidence>
<gene>
    <name evidence="2" type="ORF">CPB83DRAFT_754526</name>
</gene>
<dbReference type="InterPro" id="IPR032675">
    <property type="entry name" value="LRR_dom_sf"/>
</dbReference>
<protein>
    <recommendedName>
        <fullName evidence="4">F-box domain-containing protein</fullName>
    </recommendedName>
</protein>
<comment type="caution">
    <text evidence="2">The sequence shown here is derived from an EMBL/GenBank/DDBJ whole genome shotgun (WGS) entry which is preliminary data.</text>
</comment>
<name>A0A9P6ETY6_9AGAR</name>